<dbReference type="AlphaFoldDB" id="A0A074W4T4"/>
<evidence type="ECO:0000313" key="2">
    <source>
        <dbReference type="EMBL" id="KEQ64952.1"/>
    </source>
</evidence>
<keyword evidence="1" id="KW-0779">Telomere</keyword>
<keyword evidence="1" id="KW-0548">Nucleotidyltransferase</keyword>
<keyword evidence="1" id="KW-0158">Chromosome</keyword>
<proteinExistence type="inferred from homology"/>
<gene>
    <name evidence="2" type="ORF">M437DRAFT_43328</name>
</gene>
<dbReference type="PANTHER" id="PTHR12066">
    <property type="entry name" value="TELOMERASE REVERSE TRANSCRIPTASE"/>
    <property type="match status" value="1"/>
</dbReference>
<dbReference type="Proteomes" id="UP000030672">
    <property type="component" value="Unassembled WGS sequence"/>
</dbReference>
<evidence type="ECO:0000256" key="1">
    <source>
        <dbReference type="RuleBase" id="RU365061"/>
    </source>
</evidence>
<dbReference type="EMBL" id="KL584828">
    <property type="protein sequence ID" value="KEQ64952.1"/>
    <property type="molecule type" value="Genomic_DNA"/>
</dbReference>
<dbReference type="GO" id="GO:0070034">
    <property type="term" value="F:telomerase RNA binding"/>
    <property type="evidence" value="ECO:0007669"/>
    <property type="project" value="TreeGrafter"/>
</dbReference>
<evidence type="ECO:0000313" key="3">
    <source>
        <dbReference type="Proteomes" id="UP000030672"/>
    </source>
</evidence>
<keyword evidence="3" id="KW-1185">Reference proteome</keyword>
<sequence>MKRKRGKKDASGAFKRTKISSSTIIRNPQPTPSILRLYYPQVLTLREYLLQAKTSKNKRRSITTYGYDTARSFQDTDLELVKLLDTVLVGCHDVKIEKHDTSDYQNDLSIFSTQASGSTAKSGGSQVHLSFAEIVEFVIWRLFRQHTSGHRPPHVLCHGYYHDGLGDVRTLTKVNAEDNCHVASPDRNEHVDRLKGSAWAGLTKLVGNNGVVTLIQLLQNCGMFAPLEGGRDNFLQISGIDLSELQTVDKNHPTGGPRSDSGATLVASDAMKVDSQPSYELNTLNTIRFVRHRILYRKSDLNAQGEAYFGLPHIRTSHELCKWYPNLTCDRYTESYQVLRRGRQECSPAKVHLSTTVWTSQCFHPCN</sequence>
<comment type="subcellular location">
    <subcellularLocation>
        <location evidence="1">Nucleus</location>
    </subcellularLocation>
    <subcellularLocation>
        <location evidence="1">Chromosome</location>
        <location evidence="1">Telomere</location>
    </subcellularLocation>
</comment>
<organism evidence="2 3">
    <name type="scientific">Aureobasidium melanogenum (strain CBS 110374)</name>
    <name type="common">Aureobasidium pullulans var. melanogenum</name>
    <dbReference type="NCBI Taxonomy" id="1043003"/>
    <lineage>
        <taxon>Eukaryota</taxon>
        <taxon>Fungi</taxon>
        <taxon>Dikarya</taxon>
        <taxon>Ascomycota</taxon>
        <taxon>Pezizomycotina</taxon>
        <taxon>Dothideomycetes</taxon>
        <taxon>Dothideomycetidae</taxon>
        <taxon>Dothideales</taxon>
        <taxon>Saccotheciaceae</taxon>
        <taxon>Aureobasidium</taxon>
    </lineage>
</organism>
<dbReference type="InterPro" id="IPR003545">
    <property type="entry name" value="Telomerase_RT"/>
</dbReference>
<protein>
    <recommendedName>
        <fullName evidence="1">Telomerase reverse transcriptase</fullName>
        <ecNumber evidence="1">2.7.7.49</ecNumber>
    </recommendedName>
    <alternativeName>
        <fullName evidence="1">Telomerase catalytic subunit</fullName>
    </alternativeName>
</protein>
<reference evidence="2 3" key="1">
    <citation type="journal article" date="2014" name="BMC Genomics">
        <title>Genome sequencing of four Aureobasidium pullulans varieties: biotechnological potential, stress tolerance, and description of new species.</title>
        <authorList>
            <person name="Gostin Ar C."/>
            <person name="Ohm R.A."/>
            <person name="Kogej T."/>
            <person name="Sonjak S."/>
            <person name="Turk M."/>
            <person name="Zajc J."/>
            <person name="Zalar P."/>
            <person name="Grube M."/>
            <person name="Sun H."/>
            <person name="Han J."/>
            <person name="Sharma A."/>
            <person name="Chiniquy J."/>
            <person name="Ngan C.Y."/>
            <person name="Lipzen A."/>
            <person name="Barry K."/>
            <person name="Grigoriev I.V."/>
            <person name="Gunde-Cimerman N."/>
        </authorList>
    </citation>
    <scope>NUCLEOTIDE SEQUENCE [LARGE SCALE GENOMIC DNA]</scope>
    <source>
        <strain evidence="2 3">CBS 110374</strain>
    </source>
</reference>
<dbReference type="GO" id="GO:0007004">
    <property type="term" value="P:telomere maintenance via telomerase"/>
    <property type="evidence" value="ECO:0007669"/>
    <property type="project" value="TreeGrafter"/>
</dbReference>
<comment type="function">
    <text evidence="1">Telomerase is a ribonucleoprotein enzyme essential for the replication of chromosome termini in most eukaryotes. It elongates telomeres. It is a reverse transcriptase that adds simple sequence repeats to chromosome ends by copying a template sequence within the RNA component of the enzyme.</text>
</comment>
<dbReference type="GO" id="GO:0042162">
    <property type="term" value="F:telomeric DNA binding"/>
    <property type="evidence" value="ECO:0007669"/>
    <property type="project" value="TreeGrafter"/>
</dbReference>
<dbReference type="GO" id="GO:0046872">
    <property type="term" value="F:metal ion binding"/>
    <property type="evidence" value="ECO:0007669"/>
    <property type="project" value="UniProtKB-KW"/>
</dbReference>
<keyword evidence="1" id="KW-0808">Transferase</keyword>
<dbReference type="GO" id="GO:0000333">
    <property type="term" value="C:telomerase catalytic core complex"/>
    <property type="evidence" value="ECO:0007669"/>
    <property type="project" value="TreeGrafter"/>
</dbReference>
<keyword evidence="1" id="KW-0479">Metal-binding</keyword>
<dbReference type="PANTHER" id="PTHR12066:SF0">
    <property type="entry name" value="TELOMERASE REVERSE TRANSCRIPTASE"/>
    <property type="match status" value="1"/>
</dbReference>
<keyword evidence="1" id="KW-0695">RNA-directed DNA polymerase</keyword>
<dbReference type="EC" id="2.7.7.49" evidence="1"/>
<dbReference type="GeneID" id="63914097"/>
<dbReference type="HOGENOM" id="CLU_062688_0_0_1"/>
<keyword evidence="1" id="KW-0460">Magnesium</keyword>
<comment type="catalytic activity">
    <reaction evidence="1">
        <text>DNA(n) + a 2'-deoxyribonucleoside 5'-triphosphate = DNA(n+1) + diphosphate</text>
        <dbReference type="Rhea" id="RHEA:22508"/>
        <dbReference type="Rhea" id="RHEA-COMP:17339"/>
        <dbReference type="Rhea" id="RHEA-COMP:17340"/>
        <dbReference type="ChEBI" id="CHEBI:33019"/>
        <dbReference type="ChEBI" id="CHEBI:61560"/>
        <dbReference type="ChEBI" id="CHEBI:173112"/>
        <dbReference type="EC" id="2.7.7.49"/>
    </reaction>
</comment>
<comment type="similarity">
    <text evidence="1">Belongs to the reverse transcriptase family. Telomerase subfamily.</text>
</comment>
<dbReference type="STRING" id="1043003.A0A074W4T4"/>
<accession>A0A074W4T4</accession>
<dbReference type="GO" id="GO:0000781">
    <property type="term" value="C:chromosome, telomeric region"/>
    <property type="evidence" value="ECO:0007669"/>
    <property type="project" value="UniProtKB-SubCell"/>
</dbReference>
<dbReference type="GO" id="GO:0003720">
    <property type="term" value="F:telomerase activity"/>
    <property type="evidence" value="ECO:0007669"/>
    <property type="project" value="InterPro"/>
</dbReference>
<keyword evidence="1" id="KW-0539">Nucleus</keyword>
<dbReference type="RefSeq" id="XP_040881975.1">
    <property type="nucleotide sequence ID" value="XM_041020724.1"/>
</dbReference>
<name>A0A074W4T4_AURM1</name>